<dbReference type="Proteomes" id="UP000790377">
    <property type="component" value="Unassembled WGS sequence"/>
</dbReference>
<gene>
    <name evidence="1" type="ORF">BJ138DRAFT_1104545</name>
</gene>
<dbReference type="EMBL" id="MU267933">
    <property type="protein sequence ID" value="KAH7907149.1"/>
    <property type="molecule type" value="Genomic_DNA"/>
</dbReference>
<keyword evidence="2" id="KW-1185">Reference proteome</keyword>
<evidence type="ECO:0000313" key="2">
    <source>
        <dbReference type="Proteomes" id="UP000790377"/>
    </source>
</evidence>
<reference evidence="1" key="1">
    <citation type="journal article" date="2021" name="New Phytol.">
        <title>Evolutionary innovations through gain and loss of genes in the ectomycorrhizal Boletales.</title>
        <authorList>
            <person name="Wu G."/>
            <person name="Miyauchi S."/>
            <person name="Morin E."/>
            <person name="Kuo A."/>
            <person name="Drula E."/>
            <person name="Varga T."/>
            <person name="Kohler A."/>
            <person name="Feng B."/>
            <person name="Cao Y."/>
            <person name="Lipzen A."/>
            <person name="Daum C."/>
            <person name="Hundley H."/>
            <person name="Pangilinan J."/>
            <person name="Johnson J."/>
            <person name="Barry K."/>
            <person name="LaButti K."/>
            <person name="Ng V."/>
            <person name="Ahrendt S."/>
            <person name="Min B."/>
            <person name="Choi I.G."/>
            <person name="Park H."/>
            <person name="Plett J.M."/>
            <person name="Magnuson J."/>
            <person name="Spatafora J.W."/>
            <person name="Nagy L.G."/>
            <person name="Henrissat B."/>
            <person name="Grigoriev I.V."/>
            <person name="Yang Z.L."/>
            <person name="Xu J."/>
            <person name="Martin F.M."/>
        </authorList>
    </citation>
    <scope>NUCLEOTIDE SEQUENCE</scope>
    <source>
        <strain evidence="1">ATCC 28755</strain>
    </source>
</reference>
<sequence length="217" mass="23456">MTAKERFEEGTEGVLMAESDKRECLASVSFALPTGVGLDIAKIPDQLSLDEATILPLGIAMATVPLYLPALDGLAYESPWEDRGRARKYTDHPVLILGGSSTVGQYVIQFAKASGFSPIIATSSPSNFDLLTSLGATHTIDRHLPFSSSSSSIVSEISRITSKPITFVYDAISLPDTQQGGYDLLASGGCDGLEDQEERGRQEEDHPRRQQLPRRGK</sequence>
<evidence type="ECO:0000313" key="1">
    <source>
        <dbReference type="EMBL" id="KAH7907149.1"/>
    </source>
</evidence>
<protein>
    <submittedName>
        <fullName evidence="1">Uncharacterized protein</fullName>
    </submittedName>
</protein>
<proteinExistence type="predicted"/>
<name>A0ACB8A131_9AGAM</name>
<organism evidence="1 2">
    <name type="scientific">Hygrophoropsis aurantiaca</name>
    <dbReference type="NCBI Taxonomy" id="72124"/>
    <lineage>
        <taxon>Eukaryota</taxon>
        <taxon>Fungi</taxon>
        <taxon>Dikarya</taxon>
        <taxon>Basidiomycota</taxon>
        <taxon>Agaricomycotina</taxon>
        <taxon>Agaricomycetes</taxon>
        <taxon>Agaricomycetidae</taxon>
        <taxon>Boletales</taxon>
        <taxon>Coniophorineae</taxon>
        <taxon>Hygrophoropsidaceae</taxon>
        <taxon>Hygrophoropsis</taxon>
    </lineage>
</organism>
<comment type="caution">
    <text evidence="1">The sequence shown here is derived from an EMBL/GenBank/DDBJ whole genome shotgun (WGS) entry which is preliminary data.</text>
</comment>
<accession>A0ACB8A131</accession>